<organism evidence="1 2">
    <name type="scientific">Bowdeniella nasicola</name>
    <dbReference type="NCBI Taxonomy" id="208480"/>
    <lineage>
        <taxon>Bacteria</taxon>
        <taxon>Bacillati</taxon>
        <taxon>Actinomycetota</taxon>
        <taxon>Actinomycetes</taxon>
        <taxon>Actinomycetales</taxon>
        <taxon>Actinomycetaceae</taxon>
        <taxon>Bowdeniella</taxon>
    </lineage>
</organism>
<dbReference type="EMBL" id="FNQV01000019">
    <property type="protein sequence ID" value="SEA74781.1"/>
    <property type="molecule type" value="Genomic_DNA"/>
</dbReference>
<dbReference type="AlphaFoldDB" id="A0A1H4DPT1"/>
<gene>
    <name evidence="1" type="ORF">SAMN02910418_02313</name>
</gene>
<name>A0A1H4DPT1_9ACTO</name>
<keyword evidence="2" id="KW-1185">Reference proteome</keyword>
<accession>A0A1H4DPT1</accession>
<sequence length="277" mass="29249">MPLHGTLRGITARCRVKTRISRGNFAFSARFGHSSHTEHSNCPTLVELPHPPGTTPFFAVIAGGTRTDLRDGAGGRVADALLVADRLLRGTHEMHGGVEPDDRIEHHFRGLHHAGRRDEFAVGANSPGDLAAFPAVGFAPRIGHEDVFSRHEHVQGVQDIVQGFQCAQATGHRCTIGDDAGGFERPFLGEVIDGVFQPTGVSAVVFGADEDEGVKACDRLAPGPGLGVLVVAVARQVGLVEEGQVEVANADDLDVKRTSPPCAFGNPIGDRGAGGQW</sequence>
<evidence type="ECO:0000313" key="1">
    <source>
        <dbReference type="EMBL" id="SEA74781.1"/>
    </source>
</evidence>
<protein>
    <submittedName>
        <fullName evidence="1">Uncharacterized protein</fullName>
    </submittedName>
</protein>
<dbReference type="Proteomes" id="UP000199288">
    <property type="component" value="Unassembled WGS sequence"/>
</dbReference>
<evidence type="ECO:0000313" key="2">
    <source>
        <dbReference type="Proteomes" id="UP000199288"/>
    </source>
</evidence>
<reference evidence="2" key="1">
    <citation type="submission" date="2016-10" db="EMBL/GenBank/DDBJ databases">
        <authorList>
            <person name="Varghese N."/>
            <person name="Submissions S."/>
        </authorList>
    </citation>
    <scope>NUCLEOTIDE SEQUENCE [LARGE SCALE GENOMIC DNA]</scope>
    <source>
        <strain evidence="2">KPR-1</strain>
    </source>
</reference>
<proteinExistence type="predicted"/>